<feature type="region of interest" description="Disordered" evidence="1">
    <location>
        <begin position="1"/>
        <end position="26"/>
    </location>
</feature>
<gene>
    <name evidence="2" type="primary">CU459095.1</name>
</gene>
<feature type="compositionally biased region" description="Polar residues" evidence="1">
    <location>
        <begin position="1"/>
        <end position="17"/>
    </location>
</feature>
<proteinExistence type="predicted"/>
<name>A0A1A8C2G9_NOTKA</name>
<feature type="non-terminal residue" evidence="2">
    <location>
        <position position="1"/>
    </location>
</feature>
<sequence length="84" mass="9256">HQPHQNHLSHINSSSAPPATLPIKHQDQHQTSAILLKAVDSPALLTLCSRNSTLFWTFGLPFAYTLPGLSRAWITWIFDLGPGS</sequence>
<protein>
    <submittedName>
        <fullName evidence="2">Uncharacterized protein</fullName>
    </submittedName>
</protein>
<dbReference type="EMBL" id="HADZ01009110">
    <property type="protein sequence ID" value="SBP73051.1"/>
    <property type="molecule type" value="Transcribed_RNA"/>
</dbReference>
<organism evidence="2">
    <name type="scientific">Nothobranchius kadleci</name>
    <name type="common">African annual killifish</name>
    <dbReference type="NCBI Taxonomy" id="1051664"/>
    <lineage>
        <taxon>Eukaryota</taxon>
        <taxon>Metazoa</taxon>
        <taxon>Chordata</taxon>
        <taxon>Craniata</taxon>
        <taxon>Vertebrata</taxon>
        <taxon>Euteleostomi</taxon>
        <taxon>Actinopterygii</taxon>
        <taxon>Neopterygii</taxon>
        <taxon>Teleostei</taxon>
        <taxon>Neoteleostei</taxon>
        <taxon>Acanthomorphata</taxon>
        <taxon>Ovalentaria</taxon>
        <taxon>Atherinomorphae</taxon>
        <taxon>Cyprinodontiformes</taxon>
        <taxon>Nothobranchiidae</taxon>
        <taxon>Nothobranchius</taxon>
    </lineage>
</organism>
<accession>A0A1A8C2G9</accession>
<reference evidence="2" key="1">
    <citation type="submission" date="2016-05" db="EMBL/GenBank/DDBJ databases">
        <authorList>
            <person name="Lavstsen T."/>
            <person name="Jespersen J.S."/>
        </authorList>
    </citation>
    <scope>NUCLEOTIDE SEQUENCE</scope>
    <source>
        <tissue evidence="2">Brain</tissue>
    </source>
</reference>
<evidence type="ECO:0000256" key="1">
    <source>
        <dbReference type="SAM" id="MobiDB-lite"/>
    </source>
</evidence>
<dbReference type="AlphaFoldDB" id="A0A1A8C2G9"/>
<reference evidence="2" key="2">
    <citation type="submission" date="2016-06" db="EMBL/GenBank/DDBJ databases">
        <title>The genome of a short-lived fish provides insights into sex chromosome evolution and the genetic control of aging.</title>
        <authorList>
            <person name="Reichwald K."/>
            <person name="Felder M."/>
            <person name="Petzold A."/>
            <person name="Koch P."/>
            <person name="Groth M."/>
            <person name="Platzer M."/>
        </authorList>
    </citation>
    <scope>NUCLEOTIDE SEQUENCE</scope>
    <source>
        <tissue evidence="2">Brain</tissue>
    </source>
</reference>
<evidence type="ECO:0000313" key="2">
    <source>
        <dbReference type="EMBL" id="SBP73051.1"/>
    </source>
</evidence>